<dbReference type="EMBL" id="PGOL01000089">
    <property type="protein sequence ID" value="PKI77567.1"/>
    <property type="molecule type" value="Genomic_DNA"/>
</dbReference>
<comment type="caution">
    <text evidence="2">The sequence shown here is derived from an EMBL/GenBank/DDBJ whole genome shotgun (WGS) entry which is preliminary data.</text>
</comment>
<feature type="compositionally biased region" description="Polar residues" evidence="1">
    <location>
        <begin position="143"/>
        <end position="161"/>
    </location>
</feature>
<dbReference type="Proteomes" id="UP000197138">
    <property type="component" value="Unassembled WGS sequence"/>
</dbReference>
<feature type="compositionally biased region" description="Basic residues" evidence="1">
    <location>
        <begin position="120"/>
        <end position="136"/>
    </location>
</feature>
<feature type="region of interest" description="Disordered" evidence="1">
    <location>
        <begin position="92"/>
        <end position="161"/>
    </location>
</feature>
<evidence type="ECO:0000313" key="4">
    <source>
        <dbReference type="Proteomes" id="UP000197138"/>
    </source>
</evidence>
<gene>
    <name evidence="2" type="ORF">CDL15_Pgr016906</name>
    <name evidence="3" type="ORF">CRG98_002021</name>
</gene>
<evidence type="ECO:0000313" key="2">
    <source>
        <dbReference type="EMBL" id="OWM77508.1"/>
    </source>
</evidence>
<dbReference type="Proteomes" id="UP000233551">
    <property type="component" value="Unassembled WGS sequence"/>
</dbReference>
<dbReference type="EMBL" id="MTKT01002534">
    <property type="protein sequence ID" value="OWM77508.1"/>
    <property type="molecule type" value="Genomic_DNA"/>
</dbReference>
<keyword evidence="5" id="KW-1185">Reference proteome</keyword>
<evidence type="ECO:0000313" key="3">
    <source>
        <dbReference type="EMBL" id="PKI77567.1"/>
    </source>
</evidence>
<proteinExistence type="predicted"/>
<reference evidence="4" key="1">
    <citation type="journal article" date="2017" name="Plant J.">
        <title>The pomegranate (Punica granatum L.) genome and the genomics of punicalagin biosynthesis.</title>
        <authorList>
            <person name="Qin G."/>
            <person name="Xu C."/>
            <person name="Ming R."/>
            <person name="Tang H."/>
            <person name="Guyot R."/>
            <person name="Kramer E.M."/>
            <person name="Hu Y."/>
            <person name="Yi X."/>
            <person name="Qi Y."/>
            <person name="Xu X."/>
            <person name="Gao Z."/>
            <person name="Pan H."/>
            <person name="Jian J."/>
            <person name="Tian Y."/>
            <person name="Yue Z."/>
            <person name="Xu Y."/>
        </authorList>
    </citation>
    <scope>NUCLEOTIDE SEQUENCE [LARGE SCALE GENOMIC DNA]</scope>
    <source>
        <strain evidence="4">cv. Dabenzi</strain>
    </source>
</reference>
<protein>
    <submittedName>
        <fullName evidence="2">Uncharacterized protein</fullName>
    </submittedName>
</protein>
<reference evidence="2" key="2">
    <citation type="submission" date="2017-06" db="EMBL/GenBank/DDBJ databases">
        <title>The pomegranate genome and the genomics of punicalagin biosynthesis.</title>
        <authorList>
            <person name="Xu C."/>
        </authorList>
    </citation>
    <scope>NUCLEOTIDE SEQUENCE [LARGE SCALE GENOMIC DNA]</scope>
    <source>
        <tissue evidence="2">Fresh leaf</tissue>
    </source>
</reference>
<organism evidence="2 4">
    <name type="scientific">Punica granatum</name>
    <name type="common">Pomegranate</name>
    <dbReference type="NCBI Taxonomy" id="22663"/>
    <lineage>
        <taxon>Eukaryota</taxon>
        <taxon>Viridiplantae</taxon>
        <taxon>Streptophyta</taxon>
        <taxon>Embryophyta</taxon>
        <taxon>Tracheophyta</taxon>
        <taxon>Spermatophyta</taxon>
        <taxon>Magnoliopsida</taxon>
        <taxon>eudicotyledons</taxon>
        <taxon>Gunneridae</taxon>
        <taxon>Pentapetalae</taxon>
        <taxon>rosids</taxon>
        <taxon>malvids</taxon>
        <taxon>Myrtales</taxon>
        <taxon>Lythraceae</taxon>
        <taxon>Punica</taxon>
    </lineage>
</organism>
<evidence type="ECO:0000256" key="1">
    <source>
        <dbReference type="SAM" id="MobiDB-lite"/>
    </source>
</evidence>
<sequence length="161" mass="17922">MGAVLLKMRSHHRRGRGEQKLDRQAQGRCHDFVGGGCSASQVGRIDSRVEASVTDWVESSASSGQGKASYSFQYGKSFAVIVDDRGREFGLPSLQSARRWRRRDPSGEGETSPSRDTSTHHWKQKRRSGRSLRLSRGHPTQPPTQISAEMSEMTNNPRIVA</sequence>
<evidence type="ECO:0000313" key="5">
    <source>
        <dbReference type="Proteomes" id="UP000233551"/>
    </source>
</evidence>
<reference evidence="3 5" key="3">
    <citation type="submission" date="2017-11" db="EMBL/GenBank/DDBJ databases">
        <title>De-novo sequencing of pomegranate (Punica granatum L.) genome.</title>
        <authorList>
            <person name="Akparov Z."/>
            <person name="Amiraslanov A."/>
            <person name="Hajiyeva S."/>
            <person name="Abbasov M."/>
            <person name="Kaur K."/>
            <person name="Hamwieh A."/>
            <person name="Solovyev V."/>
            <person name="Salamov A."/>
            <person name="Braich B."/>
            <person name="Kosarev P."/>
            <person name="Mahmoud A."/>
            <person name="Hajiyev E."/>
            <person name="Babayeva S."/>
            <person name="Izzatullayeva V."/>
            <person name="Mammadov A."/>
            <person name="Mammadov A."/>
            <person name="Sharifova S."/>
            <person name="Ojaghi J."/>
            <person name="Eynullazada K."/>
            <person name="Bayramov B."/>
            <person name="Abdulazimova A."/>
            <person name="Shahmuradov I."/>
        </authorList>
    </citation>
    <scope>NUCLEOTIDE SEQUENCE [LARGE SCALE GENOMIC DNA]</scope>
    <source>
        <strain evidence="3">AG2017</strain>
        <strain evidence="5">cv. AG2017</strain>
        <tissue evidence="3">Leaf</tissue>
    </source>
</reference>
<dbReference type="AlphaFoldDB" id="A0A218WY61"/>
<name>A0A218WY61_PUNGR</name>
<accession>A0A218WY61</accession>